<organism evidence="2">
    <name type="scientific">uncultured Solirubrobacteraceae bacterium</name>
    <dbReference type="NCBI Taxonomy" id="1162706"/>
    <lineage>
        <taxon>Bacteria</taxon>
        <taxon>Bacillati</taxon>
        <taxon>Actinomycetota</taxon>
        <taxon>Thermoleophilia</taxon>
        <taxon>Solirubrobacterales</taxon>
        <taxon>Solirubrobacteraceae</taxon>
        <taxon>environmental samples</taxon>
    </lineage>
</organism>
<feature type="compositionally biased region" description="Basic and acidic residues" evidence="1">
    <location>
        <begin position="21"/>
        <end position="72"/>
    </location>
</feature>
<reference evidence="2" key="1">
    <citation type="submission" date="2020-02" db="EMBL/GenBank/DDBJ databases">
        <authorList>
            <person name="Meier V. D."/>
        </authorList>
    </citation>
    <scope>NUCLEOTIDE SEQUENCE</scope>
    <source>
        <strain evidence="2">AVDCRST_MAG30</strain>
    </source>
</reference>
<evidence type="ECO:0000313" key="2">
    <source>
        <dbReference type="EMBL" id="CAA9492804.1"/>
    </source>
</evidence>
<gene>
    <name evidence="2" type="ORF">AVDCRST_MAG30-1468</name>
</gene>
<dbReference type="AlphaFoldDB" id="A0A6J4S8N4"/>
<feature type="non-terminal residue" evidence="2">
    <location>
        <position position="72"/>
    </location>
</feature>
<sequence>GLRADGPRARRVGRAGSRAGAGDRRVRRADPADRRGDGGRREGVGRVLRRQVDRHRGGQEAQGGDRQRRGLI</sequence>
<feature type="region of interest" description="Disordered" evidence="1">
    <location>
        <begin position="1"/>
        <end position="72"/>
    </location>
</feature>
<proteinExistence type="predicted"/>
<accession>A0A6J4S8N4</accession>
<feature type="non-terminal residue" evidence="2">
    <location>
        <position position="1"/>
    </location>
</feature>
<protein>
    <submittedName>
        <fullName evidence="2">Uncharacterized protein</fullName>
    </submittedName>
</protein>
<dbReference type="EMBL" id="CADCVS010000205">
    <property type="protein sequence ID" value="CAA9492804.1"/>
    <property type="molecule type" value="Genomic_DNA"/>
</dbReference>
<evidence type="ECO:0000256" key="1">
    <source>
        <dbReference type="SAM" id="MobiDB-lite"/>
    </source>
</evidence>
<name>A0A6J4S8N4_9ACTN</name>